<dbReference type="EMBL" id="JAWHQM010000005">
    <property type="protein sequence ID" value="KAK5627122.1"/>
    <property type="molecule type" value="Genomic_DNA"/>
</dbReference>
<dbReference type="PANTHER" id="PTHR33353">
    <property type="entry name" value="PUTATIVE (AFU_ORTHOLOGUE AFUA_1G12560)-RELATED"/>
    <property type="match status" value="1"/>
</dbReference>
<dbReference type="GO" id="GO:0008061">
    <property type="term" value="F:chitin binding"/>
    <property type="evidence" value="ECO:0007669"/>
    <property type="project" value="UniProtKB-UniRule"/>
</dbReference>
<keyword evidence="6" id="KW-0136">Cellulose degradation</keyword>
<sequence>MKSFPILSLIASLIGSAQAHGVFSTLFVDGVSQGDGKCLRTSFTIDKITSPITELDSPDMACGIVGQTPAPDICPIKAGAKLSFEFRLWASGSPPGTIDSSHLGPMAIYAKQVHNTSEDPTGTGWFKLWEYGYDEGSHTWATEKLIANDGIVSVQIPGTMPTGQYLIRPEILALHNLAAGPAQFYTGCAQMEVKGGSSKPLEIPTDHLVSIPGYIKASDPAVNFNSHPDAVKNFPYIPGGPKVYEFPGSTESDDIAFGPLNGPVPSSSTATYTTASIPAATPETSSPSYGGVDKGLAVSFDGTCGITVGFTCLTSVYGDCCSSKGWCGSTQAYCSTFVGCQPQFGACKQS</sequence>
<dbReference type="Gene3D" id="2.70.50.70">
    <property type="match status" value="1"/>
</dbReference>
<evidence type="ECO:0000256" key="4">
    <source>
        <dbReference type="ARBA" id="ARBA00022669"/>
    </source>
</evidence>
<organism evidence="16 17">
    <name type="scientific">Xylaria bambusicola</name>
    <dbReference type="NCBI Taxonomy" id="326684"/>
    <lineage>
        <taxon>Eukaryota</taxon>
        <taxon>Fungi</taxon>
        <taxon>Dikarya</taxon>
        <taxon>Ascomycota</taxon>
        <taxon>Pezizomycotina</taxon>
        <taxon>Sordariomycetes</taxon>
        <taxon>Xylariomycetidae</taxon>
        <taxon>Xylariales</taxon>
        <taxon>Xylariaceae</taxon>
        <taxon>Xylaria</taxon>
    </lineage>
</organism>
<evidence type="ECO:0000256" key="3">
    <source>
        <dbReference type="ARBA" id="ARBA00022525"/>
    </source>
</evidence>
<evidence type="ECO:0000259" key="15">
    <source>
        <dbReference type="PROSITE" id="PS50941"/>
    </source>
</evidence>
<feature type="chain" id="PRO_5042840013" description="lytic cellulose monooxygenase (C4-dehydrogenating)" evidence="14">
    <location>
        <begin position="20"/>
        <end position="350"/>
    </location>
</feature>
<evidence type="ECO:0000256" key="8">
    <source>
        <dbReference type="ARBA" id="ARBA00023277"/>
    </source>
</evidence>
<evidence type="ECO:0000256" key="14">
    <source>
        <dbReference type="SAM" id="SignalP"/>
    </source>
</evidence>
<gene>
    <name evidence="16" type="ORF">RRF57_002837</name>
</gene>
<dbReference type="AlphaFoldDB" id="A0AAN7Z263"/>
<dbReference type="InterPro" id="IPR049892">
    <property type="entry name" value="AA9"/>
</dbReference>
<evidence type="ECO:0000256" key="2">
    <source>
        <dbReference type="ARBA" id="ARBA00004613"/>
    </source>
</evidence>
<evidence type="ECO:0000256" key="1">
    <source>
        <dbReference type="ARBA" id="ARBA00001973"/>
    </source>
</evidence>
<dbReference type="CDD" id="cd21175">
    <property type="entry name" value="LPMO_AA9"/>
    <property type="match status" value="1"/>
</dbReference>
<dbReference type="CDD" id="cd11618">
    <property type="entry name" value="ChtBD1_1"/>
    <property type="match status" value="1"/>
</dbReference>
<protein>
    <recommendedName>
        <fullName evidence="12">lytic cellulose monooxygenase (C4-dehydrogenating)</fullName>
        <ecNumber evidence="12">1.14.99.56</ecNumber>
    </recommendedName>
</protein>
<dbReference type="Pfam" id="PF03443">
    <property type="entry name" value="AA9"/>
    <property type="match status" value="1"/>
</dbReference>
<keyword evidence="17" id="KW-1185">Reference proteome</keyword>
<evidence type="ECO:0000256" key="6">
    <source>
        <dbReference type="ARBA" id="ARBA00023001"/>
    </source>
</evidence>
<dbReference type="GO" id="GO:0030245">
    <property type="term" value="P:cellulose catabolic process"/>
    <property type="evidence" value="ECO:0007669"/>
    <property type="project" value="UniProtKB-KW"/>
</dbReference>
<evidence type="ECO:0000256" key="13">
    <source>
        <dbReference type="PROSITE-ProRule" id="PRU00261"/>
    </source>
</evidence>
<evidence type="ECO:0000256" key="7">
    <source>
        <dbReference type="ARBA" id="ARBA00023157"/>
    </source>
</evidence>
<dbReference type="InterPro" id="IPR036861">
    <property type="entry name" value="Endochitinase-like_sf"/>
</dbReference>
<dbReference type="PANTHER" id="PTHR33353:SF32">
    <property type="entry name" value="ENDO-BETA-1,4-GLUCANASE D"/>
    <property type="match status" value="1"/>
</dbReference>
<dbReference type="GO" id="GO:0005576">
    <property type="term" value="C:extracellular region"/>
    <property type="evidence" value="ECO:0007669"/>
    <property type="project" value="UniProtKB-SubCell"/>
</dbReference>
<accession>A0AAN7Z263</accession>
<keyword evidence="4 13" id="KW-0147">Chitin-binding</keyword>
<evidence type="ECO:0000313" key="17">
    <source>
        <dbReference type="Proteomes" id="UP001305414"/>
    </source>
</evidence>
<evidence type="ECO:0000256" key="11">
    <source>
        <dbReference type="ARBA" id="ARBA00045077"/>
    </source>
</evidence>
<evidence type="ECO:0000313" key="16">
    <source>
        <dbReference type="EMBL" id="KAK5627122.1"/>
    </source>
</evidence>
<keyword evidence="7 13" id="KW-1015">Disulfide bond</keyword>
<feature type="disulfide bond" evidence="13">
    <location>
        <begin position="320"/>
        <end position="334"/>
    </location>
</feature>
<evidence type="ECO:0000256" key="12">
    <source>
        <dbReference type="ARBA" id="ARBA00047174"/>
    </source>
</evidence>
<dbReference type="InterPro" id="IPR005103">
    <property type="entry name" value="AA9_LPMO"/>
</dbReference>
<dbReference type="EC" id="1.14.99.56" evidence="12"/>
<evidence type="ECO:0000256" key="9">
    <source>
        <dbReference type="ARBA" id="ARBA00023326"/>
    </source>
</evidence>
<dbReference type="InterPro" id="IPR001002">
    <property type="entry name" value="Chitin-bd_1"/>
</dbReference>
<dbReference type="PROSITE" id="PS50941">
    <property type="entry name" value="CHIT_BIND_I_2"/>
    <property type="match status" value="1"/>
</dbReference>
<dbReference type="Proteomes" id="UP001305414">
    <property type="component" value="Unassembled WGS sequence"/>
</dbReference>
<comment type="similarity">
    <text evidence="10">Belongs to the polysaccharide monooxygenase AA9 family.</text>
</comment>
<comment type="cofactor">
    <cofactor evidence="1">
        <name>Cu(2+)</name>
        <dbReference type="ChEBI" id="CHEBI:29036"/>
    </cofactor>
</comment>
<dbReference type="Gene3D" id="3.30.60.10">
    <property type="entry name" value="Endochitinase-like"/>
    <property type="match status" value="1"/>
</dbReference>
<dbReference type="SUPFAM" id="SSF57016">
    <property type="entry name" value="Plant lectins/antimicrobial peptides"/>
    <property type="match status" value="1"/>
</dbReference>
<comment type="catalytic activity">
    <reaction evidence="11">
        <text>[(1-&gt;4)-beta-D-glucosyl]n+m + reduced acceptor + O2 = 4-dehydro-beta-D-glucosyl-[(1-&gt;4)-beta-D-glucosyl]n-1 + [(1-&gt;4)-beta-D-glucosyl]m + acceptor + H2O.</text>
        <dbReference type="EC" id="1.14.99.56"/>
    </reaction>
</comment>
<feature type="domain" description="Chitin-binding type-1" evidence="15">
    <location>
        <begin position="301"/>
        <end position="349"/>
    </location>
</feature>
<name>A0AAN7Z263_9PEZI</name>
<keyword evidence="8" id="KW-0119">Carbohydrate metabolism</keyword>
<proteinExistence type="inferred from homology"/>
<comment type="subcellular location">
    <subcellularLocation>
        <location evidence="2">Secreted</location>
    </subcellularLocation>
</comment>
<reference evidence="16 17" key="1">
    <citation type="submission" date="2023-10" db="EMBL/GenBank/DDBJ databases">
        <title>Draft genome sequence of Xylaria bambusicola isolate GMP-LS, the root and basal stem rot pathogen of sugarcane in Indonesia.</title>
        <authorList>
            <person name="Selvaraj P."/>
            <person name="Muralishankar V."/>
            <person name="Muruganantham S."/>
            <person name="Sp S."/>
            <person name="Haryani S."/>
            <person name="Lau K.J.X."/>
            <person name="Naqvi N.I."/>
        </authorList>
    </citation>
    <scope>NUCLEOTIDE SEQUENCE [LARGE SCALE GENOMIC DNA]</scope>
    <source>
        <strain evidence="16">GMP-LS</strain>
    </source>
</reference>
<evidence type="ECO:0000256" key="5">
    <source>
        <dbReference type="ARBA" id="ARBA00022729"/>
    </source>
</evidence>
<comment type="caution">
    <text evidence="13">Lacks conserved residue(s) required for the propagation of feature annotation.</text>
</comment>
<keyword evidence="5 14" id="KW-0732">Signal</keyword>
<keyword evidence="3" id="KW-0964">Secreted</keyword>
<feature type="signal peptide" evidence="14">
    <location>
        <begin position="1"/>
        <end position="19"/>
    </location>
</feature>
<comment type="caution">
    <text evidence="16">The sequence shown here is derived from an EMBL/GenBank/DDBJ whole genome shotgun (WGS) entry which is preliminary data.</text>
</comment>
<evidence type="ECO:0000256" key="10">
    <source>
        <dbReference type="ARBA" id="ARBA00044502"/>
    </source>
</evidence>
<keyword evidence="9" id="KW-0624">Polysaccharide degradation</keyword>